<feature type="region of interest" description="Disordered" evidence="4">
    <location>
        <begin position="1"/>
        <end position="21"/>
    </location>
</feature>
<dbReference type="GO" id="GO:0003700">
    <property type="term" value="F:DNA-binding transcription factor activity"/>
    <property type="evidence" value="ECO:0007669"/>
    <property type="project" value="InterPro"/>
</dbReference>
<dbReference type="Pfam" id="PF12833">
    <property type="entry name" value="HTH_18"/>
    <property type="match status" value="1"/>
</dbReference>
<reference evidence="6 7" key="1">
    <citation type="submission" date="2015-09" db="EMBL/GenBank/DDBJ databases">
        <title>Draft Genome Sequence of the Strain BR 3267 (Bradyrhizobium yuanmingense) recommended as inoculant for cowpea in Brazil.</title>
        <authorList>
            <person name="Simoes-Araujo J.L."/>
            <person name="Zilli J.E."/>
        </authorList>
    </citation>
    <scope>NUCLEOTIDE SEQUENCE [LARGE SCALE GENOMIC DNA]</scope>
    <source>
        <strain evidence="6 7">BR3267</strain>
    </source>
</reference>
<keyword evidence="3" id="KW-0804">Transcription</keyword>
<protein>
    <recommendedName>
        <fullName evidence="5">HTH araC/xylS-type domain-containing protein</fullName>
    </recommendedName>
</protein>
<dbReference type="InterPro" id="IPR050204">
    <property type="entry name" value="AraC_XylS_family_regulators"/>
</dbReference>
<sequence>MTSPSGFQELAISTPPSGGPKRARMLDWDARVLYLGPAFGLTPHRNATGVLAVALDGAIGVANDPRARSPSYRQARSVLIMPNSLHHLRIDAGRTAFLYVDPLGRDIEALRSRMKEVGSNAAFDLIDERSVVALFGDIAERRLASEDAQQAARDMLGIGSSAQPDARIAAAIERMREQPSGSHTLAELGRKAGLSSSRFLHLFKDVTGVPLRRYRIWSRIGAAARAVAQGQSLTEAAHDAGFSSSAHFSTAFRDMFGMMPSELFARVRAG</sequence>
<dbReference type="PROSITE" id="PS00041">
    <property type="entry name" value="HTH_ARAC_FAMILY_1"/>
    <property type="match status" value="1"/>
</dbReference>
<evidence type="ECO:0000313" key="6">
    <source>
        <dbReference type="EMBL" id="KRP94402.1"/>
    </source>
</evidence>
<evidence type="ECO:0000313" key="7">
    <source>
        <dbReference type="Proteomes" id="UP000051380"/>
    </source>
</evidence>
<feature type="domain" description="HTH araC/xylS-type" evidence="5">
    <location>
        <begin position="166"/>
        <end position="266"/>
    </location>
</feature>
<dbReference type="STRING" id="108015.GA0061099_1002938"/>
<dbReference type="OrthoDB" id="8334882at2"/>
<dbReference type="InterPro" id="IPR020449">
    <property type="entry name" value="Tscrpt_reg_AraC-type_HTH"/>
</dbReference>
<keyword evidence="1" id="KW-0805">Transcription regulation</keyword>
<accession>A0A0R3CAE1</accession>
<dbReference type="SMART" id="SM00342">
    <property type="entry name" value="HTH_ARAC"/>
    <property type="match status" value="1"/>
</dbReference>
<dbReference type="AlphaFoldDB" id="A0A0R3CAE1"/>
<dbReference type="PROSITE" id="PS01124">
    <property type="entry name" value="HTH_ARAC_FAMILY_2"/>
    <property type="match status" value="1"/>
</dbReference>
<dbReference type="RefSeq" id="WP_057028368.1">
    <property type="nucleotide sequence ID" value="NZ_LJYF01000029.1"/>
</dbReference>
<evidence type="ECO:0000256" key="1">
    <source>
        <dbReference type="ARBA" id="ARBA00023015"/>
    </source>
</evidence>
<evidence type="ECO:0000256" key="3">
    <source>
        <dbReference type="ARBA" id="ARBA00023163"/>
    </source>
</evidence>
<dbReference type="InterPro" id="IPR009057">
    <property type="entry name" value="Homeodomain-like_sf"/>
</dbReference>
<dbReference type="PRINTS" id="PR00032">
    <property type="entry name" value="HTHARAC"/>
</dbReference>
<keyword evidence="2" id="KW-0238">DNA-binding</keyword>
<gene>
    <name evidence="6" type="ORF">AOQ72_24765</name>
</gene>
<dbReference type="Gene3D" id="1.10.10.60">
    <property type="entry name" value="Homeodomain-like"/>
    <property type="match status" value="2"/>
</dbReference>
<dbReference type="InterPro" id="IPR018062">
    <property type="entry name" value="HTH_AraC-typ_CS"/>
</dbReference>
<organism evidence="6 7">
    <name type="scientific">Bradyrhizobium yuanmingense</name>
    <dbReference type="NCBI Taxonomy" id="108015"/>
    <lineage>
        <taxon>Bacteria</taxon>
        <taxon>Pseudomonadati</taxon>
        <taxon>Pseudomonadota</taxon>
        <taxon>Alphaproteobacteria</taxon>
        <taxon>Hyphomicrobiales</taxon>
        <taxon>Nitrobacteraceae</taxon>
        <taxon>Bradyrhizobium</taxon>
    </lineage>
</organism>
<dbReference type="Proteomes" id="UP000051380">
    <property type="component" value="Unassembled WGS sequence"/>
</dbReference>
<evidence type="ECO:0000256" key="4">
    <source>
        <dbReference type="SAM" id="MobiDB-lite"/>
    </source>
</evidence>
<comment type="caution">
    <text evidence="6">The sequence shown here is derived from an EMBL/GenBank/DDBJ whole genome shotgun (WGS) entry which is preliminary data.</text>
</comment>
<dbReference type="EMBL" id="LJYF01000029">
    <property type="protein sequence ID" value="KRP94402.1"/>
    <property type="molecule type" value="Genomic_DNA"/>
</dbReference>
<dbReference type="SUPFAM" id="SSF46689">
    <property type="entry name" value="Homeodomain-like"/>
    <property type="match status" value="2"/>
</dbReference>
<evidence type="ECO:0000256" key="2">
    <source>
        <dbReference type="ARBA" id="ARBA00023125"/>
    </source>
</evidence>
<dbReference type="InterPro" id="IPR018060">
    <property type="entry name" value="HTH_AraC"/>
</dbReference>
<dbReference type="PANTHER" id="PTHR46796">
    <property type="entry name" value="HTH-TYPE TRANSCRIPTIONAL ACTIVATOR RHAS-RELATED"/>
    <property type="match status" value="1"/>
</dbReference>
<proteinExistence type="predicted"/>
<dbReference type="GO" id="GO:0043565">
    <property type="term" value="F:sequence-specific DNA binding"/>
    <property type="evidence" value="ECO:0007669"/>
    <property type="project" value="InterPro"/>
</dbReference>
<name>A0A0R3CAE1_9BRAD</name>
<evidence type="ECO:0000259" key="5">
    <source>
        <dbReference type="PROSITE" id="PS01124"/>
    </source>
</evidence>